<accession>A0A090TNI6</accession>
<organism evidence="2 3">
    <name type="scientific">Vibrio maritimus</name>
    <dbReference type="NCBI Taxonomy" id="990268"/>
    <lineage>
        <taxon>Bacteria</taxon>
        <taxon>Pseudomonadati</taxon>
        <taxon>Pseudomonadota</taxon>
        <taxon>Gammaproteobacteria</taxon>
        <taxon>Vibrionales</taxon>
        <taxon>Vibrionaceae</taxon>
        <taxon>Vibrio</taxon>
    </lineage>
</organism>
<reference evidence="2 3" key="2">
    <citation type="submission" date="2014-09" db="EMBL/GenBank/DDBJ databases">
        <authorList>
            <consortium name="NBRP consortium"/>
            <person name="Sawabe T."/>
            <person name="Meirelles P."/>
            <person name="Nakanishi M."/>
            <person name="Sayaka M."/>
            <person name="Hattori M."/>
            <person name="Ohkuma M."/>
        </authorList>
    </citation>
    <scope>NUCLEOTIDE SEQUENCE [LARGE SCALE GENOMIC DNA]</scope>
    <source>
        <strain evidence="2 3">JCM 19240</strain>
    </source>
</reference>
<evidence type="ECO:0000313" key="2">
    <source>
        <dbReference type="EMBL" id="GAL32787.1"/>
    </source>
</evidence>
<protein>
    <submittedName>
        <fullName evidence="2">Uncharacterized protein</fullName>
    </submittedName>
</protein>
<name>A0A090TNI6_9VIBR</name>
<gene>
    <name evidence="2" type="ORF">JCM19240_6219</name>
</gene>
<proteinExistence type="predicted"/>
<evidence type="ECO:0000256" key="1">
    <source>
        <dbReference type="SAM" id="MobiDB-lite"/>
    </source>
</evidence>
<dbReference type="AlphaFoldDB" id="A0A090TNI6"/>
<comment type="caution">
    <text evidence="2">The sequence shown here is derived from an EMBL/GenBank/DDBJ whole genome shotgun (WGS) entry which is preliminary data.</text>
</comment>
<feature type="region of interest" description="Disordered" evidence="1">
    <location>
        <begin position="21"/>
        <end position="43"/>
    </location>
</feature>
<keyword evidence="3" id="KW-1185">Reference proteome</keyword>
<sequence length="43" mass="4643">MIEAREVASAMCMTSSLPIPNLGSKNARLVQQSDRRLSPADPT</sequence>
<evidence type="ECO:0000313" key="3">
    <source>
        <dbReference type="Proteomes" id="UP000029224"/>
    </source>
</evidence>
<feature type="compositionally biased region" description="Basic and acidic residues" evidence="1">
    <location>
        <begin position="33"/>
        <end position="43"/>
    </location>
</feature>
<reference evidence="2 3" key="1">
    <citation type="submission" date="2014-09" db="EMBL/GenBank/DDBJ databases">
        <title>Vibrio maritimus JCM 19240. (C210) whole genome shotgun sequence.</title>
        <authorList>
            <person name="Sawabe T."/>
            <person name="Meirelles P."/>
            <person name="Nakanishi M."/>
            <person name="Sayaka M."/>
            <person name="Hattori M."/>
            <person name="Ohkuma M."/>
        </authorList>
    </citation>
    <scope>NUCLEOTIDE SEQUENCE [LARGE SCALE GENOMIC DNA]</scope>
    <source>
        <strain evidence="2 3">JCM 19240</strain>
    </source>
</reference>
<dbReference type="Proteomes" id="UP000029224">
    <property type="component" value="Unassembled WGS sequence"/>
</dbReference>
<dbReference type="EMBL" id="BBMT01000002">
    <property type="protein sequence ID" value="GAL32787.1"/>
    <property type="molecule type" value="Genomic_DNA"/>
</dbReference>